<feature type="region of interest" description="Disordered" evidence="1">
    <location>
        <begin position="294"/>
        <end position="329"/>
    </location>
</feature>
<protein>
    <recommendedName>
        <fullName evidence="2">DUF4246 domain-containing protein</fullName>
    </recommendedName>
</protein>
<dbReference type="PANTHER" id="PTHR33119">
    <property type="entry name" value="IFI3P"/>
    <property type="match status" value="1"/>
</dbReference>
<dbReference type="PANTHER" id="PTHR33119:SF1">
    <property type="entry name" value="FE2OG DIOXYGENASE DOMAIN-CONTAINING PROTEIN"/>
    <property type="match status" value="1"/>
</dbReference>
<sequence>MHITSRYPVYEHSCLTARGSSMILVCSEFRVELGTSASEMDLMTPNATDHGQQPQSPGLSGDHHFYSRALSRSSSWVTDAPQEFQSFCVRVSSLLRDIECEFVGTYPQNCPRALKISAPCQFADSKLGDEGRLCPRLAKLVPALCISIQLSDSSRPGHRRILAIFLVDPIIDPIVSATDIRPQHAKWAADELEEAHADPTSNLSKFPQELADMVKVCLPMTLMMLDEAKEYRLRLMKERTVFEADHKFTAYNQMFNINLPFGLFPAYPANNMYHRKTSSVAPWNLERRLEANQPALSDVDPSSNEMLEKPLTNKHNKQDPNGKVERVIY</sequence>
<feature type="compositionally biased region" description="Basic and acidic residues" evidence="1">
    <location>
        <begin position="316"/>
        <end position="329"/>
    </location>
</feature>
<gene>
    <name evidence="3" type="ORF">DFH08DRAFT_1001135</name>
</gene>
<reference evidence="3" key="1">
    <citation type="submission" date="2023-03" db="EMBL/GenBank/DDBJ databases">
        <title>Massive genome expansion in bonnet fungi (Mycena s.s.) driven by repeated elements and novel gene families across ecological guilds.</title>
        <authorList>
            <consortium name="Lawrence Berkeley National Laboratory"/>
            <person name="Harder C.B."/>
            <person name="Miyauchi S."/>
            <person name="Viragh M."/>
            <person name="Kuo A."/>
            <person name="Thoen E."/>
            <person name="Andreopoulos B."/>
            <person name="Lu D."/>
            <person name="Skrede I."/>
            <person name="Drula E."/>
            <person name="Henrissat B."/>
            <person name="Morin E."/>
            <person name="Kohler A."/>
            <person name="Barry K."/>
            <person name="LaButti K."/>
            <person name="Morin E."/>
            <person name="Salamov A."/>
            <person name="Lipzen A."/>
            <person name="Mereny Z."/>
            <person name="Hegedus B."/>
            <person name="Baldrian P."/>
            <person name="Stursova M."/>
            <person name="Weitz H."/>
            <person name="Taylor A."/>
            <person name="Grigoriev I.V."/>
            <person name="Nagy L.G."/>
            <person name="Martin F."/>
            <person name="Kauserud H."/>
        </authorList>
    </citation>
    <scope>NUCLEOTIDE SEQUENCE</scope>
    <source>
        <strain evidence="3">CBHHK002</strain>
    </source>
</reference>
<evidence type="ECO:0000256" key="1">
    <source>
        <dbReference type="SAM" id="MobiDB-lite"/>
    </source>
</evidence>
<proteinExistence type="predicted"/>
<evidence type="ECO:0000313" key="3">
    <source>
        <dbReference type="EMBL" id="KAJ7347844.1"/>
    </source>
</evidence>
<dbReference type="EMBL" id="JARIHO010000018">
    <property type="protein sequence ID" value="KAJ7347844.1"/>
    <property type="molecule type" value="Genomic_DNA"/>
</dbReference>
<comment type="caution">
    <text evidence="3">The sequence shown here is derived from an EMBL/GenBank/DDBJ whole genome shotgun (WGS) entry which is preliminary data.</text>
</comment>
<dbReference type="Pfam" id="PF14033">
    <property type="entry name" value="DUF4246"/>
    <property type="match status" value="1"/>
</dbReference>
<accession>A0AAD7A1X2</accession>
<organism evidence="3 4">
    <name type="scientific">Mycena albidolilacea</name>
    <dbReference type="NCBI Taxonomy" id="1033008"/>
    <lineage>
        <taxon>Eukaryota</taxon>
        <taxon>Fungi</taxon>
        <taxon>Dikarya</taxon>
        <taxon>Basidiomycota</taxon>
        <taxon>Agaricomycotina</taxon>
        <taxon>Agaricomycetes</taxon>
        <taxon>Agaricomycetidae</taxon>
        <taxon>Agaricales</taxon>
        <taxon>Marasmiineae</taxon>
        <taxon>Mycenaceae</taxon>
        <taxon>Mycena</taxon>
    </lineage>
</organism>
<keyword evidence="4" id="KW-1185">Reference proteome</keyword>
<evidence type="ECO:0000313" key="4">
    <source>
        <dbReference type="Proteomes" id="UP001218218"/>
    </source>
</evidence>
<dbReference type="InterPro" id="IPR049192">
    <property type="entry name" value="DUF4246_C"/>
</dbReference>
<dbReference type="AlphaFoldDB" id="A0AAD7A1X2"/>
<evidence type="ECO:0000259" key="2">
    <source>
        <dbReference type="Pfam" id="PF14033"/>
    </source>
</evidence>
<dbReference type="InterPro" id="IPR025340">
    <property type="entry name" value="DUF4246"/>
</dbReference>
<feature type="domain" description="DUF4246" evidence="2">
    <location>
        <begin position="147"/>
        <end position="190"/>
    </location>
</feature>
<name>A0AAD7A1X2_9AGAR</name>
<dbReference type="Proteomes" id="UP001218218">
    <property type="component" value="Unassembled WGS sequence"/>
</dbReference>